<dbReference type="EMBL" id="FN648087">
    <property type="protein sequence ID" value="CBJ29572.1"/>
    <property type="molecule type" value="Genomic_DNA"/>
</dbReference>
<feature type="compositionally biased region" description="Gly residues" evidence="2">
    <location>
        <begin position="550"/>
        <end position="559"/>
    </location>
</feature>
<keyword evidence="1" id="KW-0343">GTPase activation</keyword>
<evidence type="ECO:0000259" key="3">
    <source>
        <dbReference type="PROSITE" id="PS50238"/>
    </source>
</evidence>
<dbReference type="InterPro" id="IPR008936">
    <property type="entry name" value="Rho_GTPase_activation_prot"/>
</dbReference>
<evidence type="ECO:0000313" key="4">
    <source>
        <dbReference type="EMBL" id="CBJ29572.1"/>
    </source>
</evidence>
<feature type="region of interest" description="Disordered" evidence="2">
    <location>
        <begin position="592"/>
        <end position="694"/>
    </location>
</feature>
<feature type="compositionally biased region" description="Low complexity" evidence="2">
    <location>
        <begin position="802"/>
        <end position="822"/>
    </location>
</feature>
<gene>
    <name evidence="4" type="ORF">Esi_0153_0031</name>
</gene>
<dbReference type="PANTHER" id="PTHR23176">
    <property type="entry name" value="RHO/RAC/CDC GTPASE-ACTIVATING PROTEIN"/>
    <property type="match status" value="1"/>
</dbReference>
<dbReference type="GO" id="GO:0007165">
    <property type="term" value="P:signal transduction"/>
    <property type="evidence" value="ECO:0007669"/>
    <property type="project" value="InterPro"/>
</dbReference>
<protein>
    <submittedName>
        <fullName evidence="4">Similar to Rho GTPase activating protein 24</fullName>
    </submittedName>
</protein>
<feature type="compositionally biased region" description="Basic residues" evidence="2">
    <location>
        <begin position="605"/>
        <end position="623"/>
    </location>
</feature>
<dbReference type="STRING" id="2880.D7FL35"/>
<reference evidence="4 5" key="1">
    <citation type="journal article" date="2010" name="Nature">
        <title>The Ectocarpus genome and the independent evolution of multicellularity in brown algae.</title>
        <authorList>
            <person name="Cock J.M."/>
            <person name="Sterck L."/>
            <person name="Rouze P."/>
            <person name="Scornet D."/>
            <person name="Allen A.E."/>
            <person name="Amoutzias G."/>
            <person name="Anthouard V."/>
            <person name="Artiguenave F."/>
            <person name="Aury J.M."/>
            <person name="Badger J.H."/>
            <person name="Beszteri B."/>
            <person name="Billiau K."/>
            <person name="Bonnet E."/>
            <person name="Bothwell J.H."/>
            <person name="Bowler C."/>
            <person name="Boyen C."/>
            <person name="Brownlee C."/>
            <person name="Carrano C.J."/>
            <person name="Charrier B."/>
            <person name="Cho G.Y."/>
            <person name="Coelho S.M."/>
            <person name="Collen J."/>
            <person name="Corre E."/>
            <person name="Da Silva C."/>
            <person name="Delage L."/>
            <person name="Delaroque N."/>
            <person name="Dittami S.M."/>
            <person name="Doulbeau S."/>
            <person name="Elias M."/>
            <person name="Farnham G."/>
            <person name="Gachon C.M."/>
            <person name="Gschloessl B."/>
            <person name="Heesch S."/>
            <person name="Jabbari K."/>
            <person name="Jubin C."/>
            <person name="Kawai H."/>
            <person name="Kimura K."/>
            <person name="Kloareg B."/>
            <person name="Kupper F.C."/>
            <person name="Lang D."/>
            <person name="Le Bail A."/>
            <person name="Leblanc C."/>
            <person name="Lerouge P."/>
            <person name="Lohr M."/>
            <person name="Lopez P.J."/>
            <person name="Martens C."/>
            <person name="Maumus F."/>
            <person name="Michel G."/>
            <person name="Miranda-Saavedra D."/>
            <person name="Morales J."/>
            <person name="Moreau H."/>
            <person name="Motomura T."/>
            <person name="Nagasato C."/>
            <person name="Napoli C.A."/>
            <person name="Nelson D.R."/>
            <person name="Nyvall-Collen P."/>
            <person name="Peters A.F."/>
            <person name="Pommier C."/>
            <person name="Potin P."/>
            <person name="Poulain J."/>
            <person name="Quesneville H."/>
            <person name="Read B."/>
            <person name="Rensing S.A."/>
            <person name="Ritter A."/>
            <person name="Rousvoal S."/>
            <person name="Samanta M."/>
            <person name="Samson G."/>
            <person name="Schroeder D.C."/>
            <person name="Segurens B."/>
            <person name="Strittmatter M."/>
            <person name="Tonon T."/>
            <person name="Tregear J.W."/>
            <person name="Valentin K."/>
            <person name="von Dassow P."/>
            <person name="Yamagishi T."/>
            <person name="Van de Peer Y."/>
            <person name="Wincker P."/>
        </authorList>
    </citation>
    <scope>NUCLEOTIDE SEQUENCE [LARGE SCALE GENOMIC DNA]</scope>
    <source>
        <strain evidence="5">Ec32 / CCAP1310/4</strain>
    </source>
</reference>
<feature type="region of interest" description="Disordered" evidence="2">
    <location>
        <begin position="163"/>
        <end position="236"/>
    </location>
</feature>
<dbReference type="Pfam" id="PF13716">
    <property type="entry name" value="CRAL_TRIO_2"/>
    <property type="match status" value="1"/>
</dbReference>
<evidence type="ECO:0000256" key="1">
    <source>
        <dbReference type="ARBA" id="ARBA00022468"/>
    </source>
</evidence>
<feature type="region of interest" description="Disordered" evidence="2">
    <location>
        <begin position="357"/>
        <end position="560"/>
    </location>
</feature>
<feature type="compositionally biased region" description="Low complexity" evidence="2">
    <location>
        <begin position="679"/>
        <end position="694"/>
    </location>
</feature>
<dbReference type="GO" id="GO:0005096">
    <property type="term" value="F:GTPase activator activity"/>
    <property type="evidence" value="ECO:0007669"/>
    <property type="project" value="UniProtKB-KW"/>
</dbReference>
<keyword evidence="5" id="KW-1185">Reference proteome</keyword>
<dbReference type="Pfam" id="PF00620">
    <property type="entry name" value="RhoGAP"/>
    <property type="match status" value="1"/>
</dbReference>
<feature type="compositionally biased region" description="Basic and acidic residues" evidence="2">
    <location>
        <begin position="784"/>
        <end position="794"/>
    </location>
</feature>
<evidence type="ECO:0000313" key="5">
    <source>
        <dbReference type="Proteomes" id="UP000002630"/>
    </source>
</evidence>
<feature type="compositionally biased region" description="Low complexity" evidence="2">
    <location>
        <begin position="271"/>
        <end position="283"/>
    </location>
</feature>
<feature type="compositionally biased region" description="Basic and acidic residues" evidence="2">
    <location>
        <begin position="1079"/>
        <end position="1088"/>
    </location>
</feature>
<dbReference type="EMBL" id="FN649728">
    <property type="protein sequence ID" value="CBJ29572.1"/>
    <property type="molecule type" value="Genomic_DNA"/>
</dbReference>
<dbReference type="Gene3D" id="3.40.525.10">
    <property type="entry name" value="CRAL-TRIO lipid binding domain"/>
    <property type="match status" value="1"/>
</dbReference>
<feature type="region of interest" description="Disordered" evidence="2">
    <location>
        <begin position="30"/>
        <end position="50"/>
    </location>
</feature>
<feature type="compositionally biased region" description="Polar residues" evidence="2">
    <location>
        <begin position="497"/>
        <end position="508"/>
    </location>
</feature>
<dbReference type="Proteomes" id="UP000002630">
    <property type="component" value="Linkage Group LG03"/>
</dbReference>
<dbReference type="PROSITE" id="PS50238">
    <property type="entry name" value="RHOGAP"/>
    <property type="match status" value="1"/>
</dbReference>
<name>D7FL35_ECTSI</name>
<feature type="compositionally biased region" description="Polar residues" evidence="2">
    <location>
        <begin position="361"/>
        <end position="381"/>
    </location>
</feature>
<dbReference type="InterPro" id="IPR036865">
    <property type="entry name" value="CRAL-TRIO_dom_sf"/>
</dbReference>
<dbReference type="InterPro" id="IPR050729">
    <property type="entry name" value="Rho-GAP"/>
</dbReference>
<feature type="region of interest" description="Disordered" evidence="2">
    <location>
        <begin position="915"/>
        <end position="962"/>
    </location>
</feature>
<feature type="compositionally biased region" description="Low complexity" evidence="2">
    <location>
        <begin position="35"/>
        <end position="46"/>
    </location>
</feature>
<dbReference type="GO" id="GO:0005737">
    <property type="term" value="C:cytoplasm"/>
    <property type="evidence" value="ECO:0007669"/>
    <property type="project" value="TreeGrafter"/>
</dbReference>
<sequence>MGSTRQPDGLKVGTGNPLLQQVQAVVAPLGTAHTNSSSNHSSSSSSRPEETFPEYNRHLAWALEQDLAGVVGTRALYVAGGWGGWLSWGRFSMLGEMHSLLPRRYKKNLKGLVVLQHTPVLHSFFEFANLFLSPKFYRKLEFCDGVAELASKFPSEIIEVQGDETWTPPPLPPPPLQSAPRPASPLLRNGGTKGAAIKERSRRGSLDKNFSTSSAAASGTTMTTDPNTPSPVAAAPCTASSASRVTILGNTTPASGNIDAGTAVKIRKTRSGSSSSSGGTSSLPSASEAAAAALLAGGGGNAGRGVITTAAELFCDSPCWALEASALATPTQRERSYSSFGGRAFASVPVGGNTIIENHGISPSGSTGSFSAMRSQRTLGSAPTHFSYRRGSSTSGCWERGKGGGASGRNGGVSPTTPKGGTRHHRRSGFSTTTSTSSSLSSFSAAAAMAVPGERASPRPSPSPRGRGVITPRGTSGQRSSWGGSPCSGGGWRSGPTTPRQNGTTTVSFVAPSPGTPARKGPGWQARGGSSPLSKGHRHVTQEQQFSSCPGGGKAGGGSTAAAACNAIAKTAAGSGWVRPGFQLAAVASEATAAERSEGRGKVAASRKTKDHQHHHKYPKSPKMKNDGRAADTETTGSSLAGPGQGIDRRKRHLHTFNSGTRRSSSSQHDQHHREQHPKSPLSRPWSSSSIPSPNQLAALEREVEICSARVARTAGYVRFSVAAKAGGSGGGSGSGSRSGSSVFAAVDEDEEEMDFPPSPPSSGSTACGCASDGGGGADAAGRATDRDAKKTRTTDMPTTHNVNVNGNVNGNGNGNREVVAGGKSGAATGRATDKNGSAPADHPAPLRRAATGKTVAAAKSAWEKAGEGSAAAAGGVKSRGAGKVAQHLSTLARISPGIQALMANYDAAARPVTPGMKTPLSTTPAKPAGSAAPSKTAACGGGGSGGRGATSAGAASPDDREVFPAGAAKDAATPTPAVPQATSVFASTPAGGAMRDISVGVAGFASVFKSFEGRGAAAPVRTTPRSQQQQQQRRSKHRNDAGEIRCAMRGHRLSLKHALDAEAAAAAAGSAAKGQEVSVDRARDGRSRAGSSVQRRRSLSACSKDKVFGVPLIGLMQQGEQVPWVVKRFVDFLSKFGLESVGLFRLAGDGMDCADLRDALDNGKQVCWDPIDPIDEAEGSTGATDCASSSLMDVNMVAQLLKAFFRELPEPLVPFSAYSKVIAIAKAAGVADARWVQAMKSILWGIPIANYNCLRFLFEFLREVAMHSSTNRMTSENLAIVWAPNLLRPQDDDPFAVLRDLRFQIETVRWMVDCCDQLFDD</sequence>
<dbReference type="SMART" id="SM00324">
    <property type="entry name" value="RhoGAP"/>
    <property type="match status" value="1"/>
</dbReference>
<proteinExistence type="predicted"/>
<feature type="compositionally biased region" description="Low complexity" evidence="2">
    <location>
        <begin position="429"/>
        <end position="455"/>
    </location>
</feature>
<feature type="compositionally biased region" description="Low complexity" evidence="2">
    <location>
        <begin position="211"/>
        <end position="224"/>
    </location>
</feature>
<feature type="compositionally biased region" description="Basic and acidic residues" evidence="2">
    <location>
        <begin position="196"/>
        <end position="206"/>
    </location>
</feature>
<dbReference type="PANTHER" id="PTHR23176:SF129">
    <property type="entry name" value="RHO GTPASE ACTIVATING PROTEIN AT 16F, ISOFORM E-RELATED"/>
    <property type="match status" value="1"/>
</dbReference>
<dbReference type="OrthoDB" id="185175at2759"/>
<feature type="compositionally biased region" description="Low complexity" evidence="2">
    <location>
        <begin position="762"/>
        <end position="771"/>
    </location>
</feature>
<dbReference type="SUPFAM" id="SSF52087">
    <property type="entry name" value="CRAL/TRIO domain"/>
    <property type="match status" value="1"/>
</dbReference>
<dbReference type="eggNOG" id="KOG4270">
    <property type="taxonomic scope" value="Eukaryota"/>
</dbReference>
<feature type="compositionally biased region" description="Gly residues" evidence="2">
    <location>
        <begin position="940"/>
        <end position="949"/>
    </location>
</feature>
<feature type="compositionally biased region" description="Low complexity" evidence="2">
    <location>
        <begin position="178"/>
        <end position="187"/>
    </location>
</feature>
<dbReference type="InterPro" id="IPR000198">
    <property type="entry name" value="RhoGAP_dom"/>
</dbReference>
<feature type="region of interest" description="Disordered" evidence="2">
    <location>
        <begin position="248"/>
        <end position="283"/>
    </location>
</feature>
<dbReference type="Gene3D" id="1.10.555.10">
    <property type="entry name" value="Rho GTPase activation protein"/>
    <property type="match status" value="1"/>
</dbReference>
<accession>D7FL35</accession>
<feature type="region of interest" description="Disordered" evidence="2">
    <location>
        <begin position="1071"/>
        <end position="1098"/>
    </location>
</feature>
<dbReference type="InterPro" id="IPR001251">
    <property type="entry name" value="CRAL-TRIO_dom"/>
</dbReference>
<feature type="compositionally biased region" description="Low complexity" evidence="2">
    <location>
        <begin position="922"/>
        <end position="939"/>
    </location>
</feature>
<dbReference type="CDD" id="cd00159">
    <property type="entry name" value="RhoGAP"/>
    <property type="match status" value="1"/>
</dbReference>
<feature type="region of interest" description="Disordered" evidence="2">
    <location>
        <begin position="1017"/>
        <end position="1045"/>
    </location>
</feature>
<feature type="compositionally biased region" description="Pro residues" evidence="2">
    <location>
        <begin position="167"/>
        <end position="177"/>
    </location>
</feature>
<feature type="region of interest" description="Disordered" evidence="2">
    <location>
        <begin position="749"/>
        <end position="846"/>
    </location>
</feature>
<feature type="domain" description="Rho-GAP" evidence="3">
    <location>
        <begin position="1111"/>
        <end position="1320"/>
    </location>
</feature>
<evidence type="ECO:0000256" key="2">
    <source>
        <dbReference type="SAM" id="MobiDB-lite"/>
    </source>
</evidence>
<organism evidence="4 5">
    <name type="scientific">Ectocarpus siliculosus</name>
    <name type="common">Brown alga</name>
    <name type="synonym">Conferva siliculosa</name>
    <dbReference type="NCBI Taxonomy" id="2880"/>
    <lineage>
        <taxon>Eukaryota</taxon>
        <taxon>Sar</taxon>
        <taxon>Stramenopiles</taxon>
        <taxon>Ochrophyta</taxon>
        <taxon>PX clade</taxon>
        <taxon>Phaeophyceae</taxon>
        <taxon>Ectocarpales</taxon>
        <taxon>Ectocarpaceae</taxon>
        <taxon>Ectocarpus</taxon>
    </lineage>
</organism>
<dbReference type="InParanoid" id="D7FL35"/>
<dbReference type="SUPFAM" id="SSF48350">
    <property type="entry name" value="GTPase activation domain, GAP"/>
    <property type="match status" value="1"/>
</dbReference>